<dbReference type="AlphaFoldDB" id="A0A0M0J9I4"/>
<dbReference type="InterPro" id="IPR001202">
    <property type="entry name" value="WW_dom"/>
</dbReference>
<organism evidence="3 4">
    <name type="scientific">Chrysochromulina tobinii</name>
    <dbReference type="NCBI Taxonomy" id="1460289"/>
    <lineage>
        <taxon>Eukaryota</taxon>
        <taxon>Haptista</taxon>
        <taxon>Haptophyta</taxon>
        <taxon>Prymnesiophyceae</taxon>
        <taxon>Prymnesiales</taxon>
        <taxon>Chrysochromulinaceae</taxon>
        <taxon>Chrysochromulina</taxon>
    </lineage>
</organism>
<reference evidence="4" key="1">
    <citation type="journal article" date="2015" name="PLoS Genet.">
        <title>Genome Sequence and Transcriptome Analyses of Chrysochromulina tobin: Metabolic Tools for Enhanced Algal Fitness in the Prominent Order Prymnesiales (Haptophyceae).</title>
        <authorList>
            <person name="Hovde B.T."/>
            <person name="Deodato C.R."/>
            <person name="Hunsperger H.M."/>
            <person name="Ryken S.A."/>
            <person name="Yost W."/>
            <person name="Jha R.K."/>
            <person name="Patterson J."/>
            <person name="Monnat R.J. Jr."/>
            <person name="Barlow S.B."/>
            <person name="Starkenburg S.R."/>
            <person name="Cattolico R.A."/>
        </authorList>
    </citation>
    <scope>NUCLEOTIDE SEQUENCE</scope>
    <source>
        <strain evidence="4">CCMP291</strain>
    </source>
</reference>
<feature type="compositionally biased region" description="Polar residues" evidence="1">
    <location>
        <begin position="59"/>
        <end position="74"/>
    </location>
</feature>
<dbReference type="Proteomes" id="UP000037460">
    <property type="component" value="Unassembled WGS sequence"/>
</dbReference>
<dbReference type="OrthoDB" id="410044at2759"/>
<keyword evidence="4" id="KW-1185">Reference proteome</keyword>
<sequence>MVEAECATHTWQVRTTPEGKKFYFNKVTKKRVWKRPPEMAEAEEVTHHLTAMKEDLATCPSSPKSSHSLDQQQGGCDADSGRGIAPDVGDIPDTGASSSGLMQDDDGFWVRTDSLEDEYLTFTPAISVVIKDTAVSVDPKQLRQAVESLQMALPPAPPPAGGLEQREPDGVPAHIRVGARAGIQARACAGIHARACARGAIRAEARAEA</sequence>
<dbReference type="Pfam" id="PF00397">
    <property type="entry name" value="WW"/>
    <property type="match status" value="1"/>
</dbReference>
<evidence type="ECO:0000313" key="3">
    <source>
        <dbReference type="EMBL" id="KOO23155.1"/>
    </source>
</evidence>
<dbReference type="PROSITE" id="PS50020">
    <property type="entry name" value="WW_DOMAIN_2"/>
    <property type="match status" value="1"/>
</dbReference>
<feature type="region of interest" description="Disordered" evidence="1">
    <location>
        <begin position="57"/>
        <end position="104"/>
    </location>
</feature>
<dbReference type="SUPFAM" id="SSF51045">
    <property type="entry name" value="WW domain"/>
    <property type="match status" value="1"/>
</dbReference>
<dbReference type="EMBL" id="JWZX01003216">
    <property type="protein sequence ID" value="KOO23155.1"/>
    <property type="molecule type" value="Genomic_DNA"/>
</dbReference>
<dbReference type="Gene3D" id="2.20.70.10">
    <property type="match status" value="1"/>
</dbReference>
<accession>A0A0M0J9I4</accession>
<comment type="caution">
    <text evidence="3">The sequence shown here is derived from an EMBL/GenBank/DDBJ whole genome shotgun (WGS) entry which is preliminary data.</text>
</comment>
<feature type="domain" description="WW" evidence="2">
    <location>
        <begin position="11"/>
        <end position="38"/>
    </location>
</feature>
<dbReference type="CDD" id="cd00201">
    <property type="entry name" value="WW"/>
    <property type="match status" value="1"/>
</dbReference>
<evidence type="ECO:0000256" key="1">
    <source>
        <dbReference type="SAM" id="MobiDB-lite"/>
    </source>
</evidence>
<dbReference type="InterPro" id="IPR036020">
    <property type="entry name" value="WW_dom_sf"/>
</dbReference>
<evidence type="ECO:0000259" key="2">
    <source>
        <dbReference type="PROSITE" id="PS50020"/>
    </source>
</evidence>
<name>A0A0M0J9I4_9EUKA</name>
<protein>
    <recommendedName>
        <fullName evidence="2">WW domain-containing protein</fullName>
    </recommendedName>
</protein>
<evidence type="ECO:0000313" key="4">
    <source>
        <dbReference type="Proteomes" id="UP000037460"/>
    </source>
</evidence>
<proteinExistence type="predicted"/>
<gene>
    <name evidence="3" type="ORF">Ctob_001870</name>
</gene>